<keyword evidence="7" id="KW-0862">Zinc</keyword>
<organism evidence="16 17">
    <name type="scientific">Gallus gallus</name>
    <name type="common">Chicken</name>
    <dbReference type="NCBI Taxonomy" id="9031"/>
    <lineage>
        <taxon>Eukaryota</taxon>
        <taxon>Metazoa</taxon>
        <taxon>Chordata</taxon>
        <taxon>Craniata</taxon>
        <taxon>Vertebrata</taxon>
        <taxon>Euteleostomi</taxon>
        <taxon>Archelosauria</taxon>
        <taxon>Archosauria</taxon>
        <taxon>Dinosauria</taxon>
        <taxon>Saurischia</taxon>
        <taxon>Theropoda</taxon>
        <taxon>Coelurosauria</taxon>
        <taxon>Aves</taxon>
        <taxon>Neognathae</taxon>
        <taxon>Galloanserae</taxon>
        <taxon>Galliformes</taxon>
        <taxon>Phasianidae</taxon>
        <taxon>Phasianinae</taxon>
        <taxon>Gallus</taxon>
    </lineage>
</organism>
<evidence type="ECO:0000256" key="12">
    <source>
        <dbReference type="ARBA" id="ARBA00023315"/>
    </source>
</evidence>
<evidence type="ECO:0000256" key="1">
    <source>
        <dbReference type="ARBA" id="ARBA00004123"/>
    </source>
</evidence>
<dbReference type="GO" id="GO:0035267">
    <property type="term" value="C:NuA4 histone acetyltransferase complex"/>
    <property type="evidence" value="ECO:0000318"/>
    <property type="project" value="GO_Central"/>
</dbReference>
<feature type="compositionally biased region" description="Pro residues" evidence="14">
    <location>
        <begin position="23"/>
        <end position="32"/>
    </location>
</feature>
<dbReference type="Ensembl" id="ENSGALT00010002974.1">
    <property type="protein sequence ID" value="ENSGALP00010001520.1"/>
    <property type="gene ID" value="ENSGALG00010001285.1"/>
</dbReference>
<keyword evidence="8" id="KW-0007">Acetylation</keyword>
<feature type="active site" description="Proton donor/acceptor" evidence="13">
    <location>
        <position position="208"/>
    </location>
</feature>
<proteinExistence type="inferred from homology"/>
<dbReference type="PANTHER" id="PTHR10615">
    <property type="entry name" value="HISTONE ACETYLTRANSFERASE"/>
    <property type="match status" value="1"/>
</dbReference>
<protein>
    <recommendedName>
        <fullName evidence="3">histone acetyltransferase</fullName>
        <ecNumber evidence="3">2.3.1.48</ecNumber>
    </recommendedName>
</protein>
<feature type="compositionally biased region" description="Polar residues" evidence="14">
    <location>
        <begin position="159"/>
        <end position="169"/>
    </location>
</feature>
<evidence type="ECO:0000256" key="6">
    <source>
        <dbReference type="ARBA" id="ARBA00022771"/>
    </source>
</evidence>
<dbReference type="GO" id="GO:0006355">
    <property type="term" value="P:regulation of DNA-templated transcription"/>
    <property type="evidence" value="ECO:0007669"/>
    <property type="project" value="InterPro"/>
</dbReference>
<dbReference type="InterPro" id="IPR036388">
    <property type="entry name" value="WH-like_DNA-bd_sf"/>
</dbReference>
<keyword evidence="12" id="KW-0012">Acyltransferase</keyword>
<dbReference type="PANTHER" id="PTHR10615:SF219">
    <property type="entry name" value="HISTONE ACETYLTRANSFERASE KAT5"/>
    <property type="match status" value="1"/>
</dbReference>
<dbReference type="Proteomes" id="UP000000539">
    <property type="component" value="Unassembled WGS sequence"/>
</dbReference>
<keyword evidence="10" id="KW-0804">Transcription</keyword>
<evidence type="ECO:0000256" key="9">
    <source>
        <dbReference type="ARBA" id="ARBA00023015"/>
    </source>
</evidence>
<feature type="region of interest" description="Disordered" evidence="14">
    <location>
        <begin position="153"/>
        <end position="174"/>
    </location>
</feature>
<evidence type="ECO:0000256" key="2">
    <source>
        <dbReference type="ARBA" id="ARBA00010107"/>
    </source>
</evidence>
<keyword evidence="5" id="KW-0479">Metal-binding</keyword>
<reference evidence="16" key="2">
    <citation type="submission" date="2025-09" db="UniProtKB">
        <authorList>
            <consortium name="Ensembl"/>
        </authorList>
    </citation>
    <scope>IDENTIFICATION</scope>
    <source>
        <strain evidence="16">broiler</strain>
    </source>
</reference>
<evidence type="ECO:0000256" key="14">
    <source>
        <dbReference type="SAM" id="MobiDB-lite"/>
    </source>
</evidence>
<dbReference type="GlyGen" id="A0A8V0X4Y2">
    <property type="glycosylation" value="1 site"/>
</dbReference>
<keyword evidence="4" id="KW-0808">Transferase</keyword>
<dbReference type="PROSITE" id="PS51726">
    <property type="entry name" value="MYST_HAT"/>
    <property type="match status" value="1"/>
</dbReference>
<evidence type="ECO:0000256" key="3">
    <source>
        <dbReference type="ARBA" id="ARBA00013184"/>
    </source>
</evidence>
<keyword evidence="9" id="KW-0805">Transcription regulation</keyword>
<dbReference type="InterPro" id="IPR050603">
    <property type="entry name" value="MYST_HAT"/>
</dbReference>
<evidence type="ECO:0000256" key="11">
    <source>
        <dbReference type="ARBA" id="ARBA00023242"/>
    </source>
</evidence>
<dbReference type="EC" id="2.3.1.48" evidence="3"/>
<dbReference type="Pfam" id="PF01853">
    <property type="entry name" value="MOZ_SAS"/>
    <property type="match status" value="1"/>
</dbReference>
<evidence type="ECO:0000256" key="10">
    <source>
        <dbReference type="ARBA" id="ARBA00023163"/>
    </source>
</evidence>
<dbReference type="GO" id="GO:0046972">
    <property type="term" value="F:histone H4K16 acetyltransferase activity"/>
    <property type="evidence" value="ECO:0000318"/>
    <property type="project" value="GO_Central"/>
</dbReference>
<dbReference type="InterPro" id="IPR002717">
    <property type="entry name" value="HAT_MYST-type"/>
</dbReference>
<evidence type="ECO:0000313" key="17">
    <source>
        <dbReference type="Proteomes" id="UP000000539"/>
    </source>
</evidence>
<name>A0A8V0X4Y2_CHICK</name>
<comment type="subcellular location">
    <subcellularLocation>
        <location evidence="1">Nucleus</location>
    </subcellularLocation>
</comment>
<keyword evidence="17" id="KW-1185">Reference proteome</keyword>
<evidence type="ECO:0000256" key="7">
    <source>
        <dbReference type="ARBA" id="ARBA00022833"/>
    </source>
</evidence>
<feature type="compositionally biased region" description="Polar residues" evidence="14">
    <location>
        <begin position="62"/>
        <end position="71"/>
    </location>
</feature>
<evidence type="ECO:0000313" key="16">
    <source>
        <dbReference type="Ensembl" id="ENSGALP00010001520.1"/>
    </source>
</evidence>
<accession>A0A8V0X4Y2</accession>
<evidence type="ECO:0000256" key="13">
    <source>
        <dbReference type="PIRSR" id="PIRSR602717-51"/>
    </source>
</evidence>
<evidence type="ECO:0000256" key="4">
    <source>
        <dbReference type="ARBA" id="ARBA00022679"/>
    </source>
</evidence>
<dbReference type="Gene3D" id="1.10.10.10">
    <property type="entry name" value="Winged helix-like DNA-binding domain superfamily/Winged helix DNA-binding domain"/>
    <property type="match status" value="1"/>
</dbReference>
<reference evidence="16" key="1">
    <citation type="submission" date="2025-08" db="UniProtKB">
        <authorList>
            <consortium name="Ensembl"/>
        </authorList>
    </citation>
    <scope>IDENTIFICATION</scope>
    <source>
        <strain evidence="16">broiler</strain>
    </source>
</reference>
<keyword evidence="6" id="KW-0863">Zinc-finger</keyword>
<sequence length="348" mass="37842">MTPPSTPTSSPSPQHTLQNGGSHPPPEWGPPPIKHKPQNGGLPNTAPNPPWDPKITSKDPQKSTVGPQNPSWDPKSTMGSPKFIMDSPRNAPWTPRLHGGIPKSTTGCPKCIMGPPESTWDPRTHPGTPKLQGTPKFTMGPPECATGSIKIHHGIPKPNKQTPKPQGASQIPRPQLEMPLPPPLIFLSPPSLPGYELSKVEGKTGTPEKPLSDLGLLSYRSYWSQTILEILMGLKAEGGERPQITINEISEITSIKKEDVISTLQYLNLINYYKVIQSSQGEGGGGPYITVTPQPPPAPAPIPQGQYILTLSGDIVEGHERAMLKRVLRIDAKCLHFTPKDWSKRGKW</sequence>
<dbReference type="AlphaFoldDB" id="A0A8V0X4Y2"/>
<dbReference type="GO" id="GO:0008270">
    <property type="term" value="F:zinc ion binding"/>
    <property type="evidence" value="ECO:0007669"/>
    <property type="project" value="UniProtKB-KW"/>
</dbReference>
<comment type="similarity">
    <text evidence="2">Belongs to the MYST (SAS/MOZ) family.</text>
</comment>
<dbReference type="GO" id="GO:0000724">
    <property type="term" value="P:double-strand break repair via homologous recombination"/>
    <property type="evidence" value="ECO:0000318"/>
    <property type="project" value="GO_Central"/>
</dbReference>
<dbReference type="GO" id="GO:0005634">
    <property type="term" value="C:nucleus"/>
    <property type="evidence" value="ECO:0007669"/>
    <property type="project" value="UniProtKB-SubCell"/>
</dbReference>
<evidence type="ECO:0000256" key="5">
    <source>
        <dbReference type="ARBA" id="ARBA00022723"/>
    </source>
</evidence>
<feature type="domain" description="MYST-type HAT" evidence="15">
    <location>
        <begin position="9"/>
        <end position="339"/>
    </location>
</feature>
<dbReference type="InterPro" id="IPR016181">
    <property type="entry name" value="Acyl_CoA_acyltransferase"/>
</dbReference>
<dbReference type="GeneTree" id="ENSGT00940000162343"/>
<dbReference type="FunFam" id="1.10.10.10:FF:000022">
    <property type="entry name" value="Histone acetyltransferase"/>
    <property type="match status" value="1"/>
</dbReference>
<evidence type="ECO:0000259" key="15">
    <source>
        <dbReference type="PROSITE" id="PS51726"/>
    </source>
</evidence>
<keyword evidence="11" id="KW-0539">Nucleus</keyword>
<evidence type="ECO:0000256" key="8">
    <source>
        <dbReference type="ARBA" id="ARBA00022990"/>
    </source>
</evidence>
<dbReference type="FunCoup" id="A0A8V0X4Y2">
    <property type="interactions" value="2"/>
</dbReference>
<feature type="region of interest" description="Disordered" evidence="14">
    <location>
        <begin position="1"/>
        <end position="137"/>
    </location>
</feature>
<dbReference type="SUPFAM" id="SSF55729">
    <property type="entry name" value="Acyl-CoA N-acyltransferases (Nat)"/>
    <property type="match status" value="1"/>
</dbReference>